<evidence type="ECO:0000313" key="1">
    <source>
        <dbReference type="EMBL" id="KAJ0173763.1"/>
    </source>
</evidence>
<keyword evidence="2" id="KW-1185">Reference proteome</keyword>
<organism evidence="1 2">
    <name type="scientific">Dendrolimus kikuchii</name>
    <dbReference type="NCBI Taxonomy" id="765133"/>
    <lineage>
        <taxon>Eukaryota</taxon>
        <taxon>Metazoa</taxon>
        <taxon>Ecdysozoa</taxon>
        <taxon>Arthropoda</taxon>
        <taxon>Hexapoda</taxon>
        <taxon>Insecta</taxon>
        <taxon>Pterygota</taxon>
        <taxon>Neoptera</taxon>
        <taxon>Endopterygota</taxon>
        <taxon>Lepidoptera</taxon>
        <taxon>Glossata</taxon>
        <taxon>Ditrysia</taxon>
        <taxon>Bombycoidea</taxon>
        <taxon>Lasiocampidae</taxon>
        <taxon>Dendrolimus</taxon>
    </lineage>
</organism>
<reference evidence="1 2" key="1">
    <citation type="journal article" date="2021" name="Front. Genet.">
        <title>Chromosome-Level Genome Assembly Reveals Significant Gene Expansion in the Toll and IMD Signaling Pathways of Dendrolimus kikuchii.</title>
        <authorList>
            <person name="Zhou J."/>
            <person name="Wu P."/>
            <person name="Xiong Z."/>
            <person name="Liu N."/>
            <person name="Zhao N."/>
            <person name="Ji M."/>
            <person name="Qiu Y."/>
            <person name="Yang B."/>
        </authorList>
    </citation>
    <scope>NUCLEOTIDE SEQUENCE [LARGE SCALE GENOMIC DNA]</scope>
    <source>
        <strain evidence="1">Ann1</strain>
    </source>
</reference>
<gene>
    <name evidence="1" type="ORF">K1T71_010912</name>
</gene>
<evidence type="ECO:0000313" key="2">
    <source>
        <dbReference type="Proteomes" id="UP000824533"/>
    </source>
</evidence>
<dbReference type="EMBL" id="CM034405">
    <property type="protein sequence ID" value="KAJ0173763.1"/>
    <property type="molecule type" value="Genomic_DNA"/>
</dbReference>
<sequence>MPPQVRTRASKALKENVDKENRKPKVTKKTKTTRRALADKTNSLSDDNESIEVLDKVTKKVHSISEKKVVKPDTELEKAKPRRQRRLPNRYVDNHVLNNLSNSKDNADIQIPIITKKPQVNVSKNPKKTSEQTVKGTPLVTNTNNTLNSNNDVQIVKATKKPHKAFKDITPLTYKQEMNGLLTVDTLSPFKTPVKNTDSSLIANRPRRICKLPSRFDDHSISPSKFIPVQPCHASTPIVPNKSKTSSENIQNNLKSNITEKMSKSNEKHAKKVCSTATDTHSAKTGTQPLKSAKKVTQKKLDHCIGEKVSPDTNNNRKQTRSVRNRKLITKKNSPVVSSKAAKSNFRQLIDKSNSFRVLEEAQKKNIDIYEFTFDPNEEPTPKKKKRKRVVKKKPIQPKKQFLYKNNYDNNISKTLTALKTAVSKNSVKSVNVKVVKTPALDNGQKIIQSAQYSVKHAVDSTNERVQNTEVITDLLKPSTSGAVNSFAIAANYSPVYEDNANAANYSPVYEDNALGANCSPVYEDNIDFNHTAVDVNYSPVNAADHTRTDNVTESKTQEQLHKDPLNLLDDLSFFDEQPVACSSVNVSGKHPLASPWRVEFESLPIKWHVNSYVKPNMTPAVECSFISSEDNVKKQHVYTDMVALSNDTLPHIVDNEPNYKQTSIMSFIKEVAEKQARKKLHKSPRKVNSIFEDITNTTNYSIHTPKKNVKYTSEDKNSRKKDTSNSSSNVSSDKDYTGENRKRKNNEEINAIPAKSPRRQKDKDCTYFGFDDTGNQDENVSPVKNTKKHNLRSLRPRTRTVLNELNGQNGPTRPNLPLAAKTNAILSSEAVNKVYEDLKSAADAPLFKEQTVNNIETTNIDKSHVVVNDNDESQSVHLFEDIDVVHHLKPTRKSYGKAKKVAFRQRDSSDSDTYPDTAAAVEQESIDEDDLFDLTFHIPEVKEKKPTKKRTTKKKLMSKKEEKEAEAWAAGFNSMCEDIEEFPLLVE</sequence>
<accession>A0ACC1CQ69</accession>
<dbReference type="Proteomes" id="UP000824533">
    <property type="component" value="Linkage Group LG19"/>
</dbReference>
<proteinExistence type="predicted"/>
<name>A0ACC1CQ69_9NEOP</name>
<comment type="caution">
    <text evidence="1">The sequence shown here is derived from an EMBL/GenBank/DDBJ whole genome shotgun (WGS) entry which is preliminary data.</text>
</comment>
<protein>
    <submittedName>
        <fullName evidence="1">Uncharacterized protein</fullName>
    </submittedName>
</protein>